<gene>
    <name evidence="2" type="ORF">GCM10009799_11580</name>
</gene>
<evidence type="ECO:0000313" key="3">
    <source>
        <dbReference type="Proteomes" id="UP001501585"/>
    </source>
</evidence>
<organism evidence="2 3">
    <name type="scientific">Nocardiopsis rhodophaea</name>
    <dbReference type="NCBI Taxonomy" id="280238"/>
    <lineage>
        <taxon>Bacteria</taxon>
        <taxon>Bacillati</taxon>
        <taxon>Actinomycetota</taxon>
        <taxon>Actinomycetes</taxon>
        <taxon>Streptosporangiales</taxon>
        <taxon>Nocardiopsidaceae</taxon>
        <taxon>Nocardiopsis</taxon>
    </lineage>
</organism>
<evidence type="ECO:0000256" key="1">
    <source>
        <dbReference type="SAM" id="MobiDB-lite"/>
    </source>
</evidence>
<protein>
    <submittedName>
        <fullName evidence="2">Uncharacterized protein</fullName>
    </submittedName>
</protein>
<dbReference type="EMBL" id="BAAAPC010000004">
    <property type="protein sequence ID" value="GAA1987645.1"/>
    <property type="molecule type" value="Genomic_DNA"/>
</dbReference>
<keyword evidence="3" id="KW-1185">Reference proteome</keyword>
<feature type="region of interest" description="Disordered" evidence="1">
    <location>
        <begin position="53"/>
        <end position="92"/>
    </location>
</feature>
<feature type="region of interest" description="Disordered" evidence="1">
    <location>
        <begin position="1"/>
        <end position="22"/>
    </location>
</feature>
<proteinExistence type="predicted"/>
<comment type="caution">
    <text evidence="2">The sequence shown here is derived from an EMBL/GenBank/DDBJ whole genome shotgun (WGS) entry which is preliminary data.</text>
</comment>
<dbReference type="Proteomes" id="UP001501585">
    <property type="component" value="Unassembled WGS sequence"/>
</dbReference>
<sequence length="113" mass="11955">MHERITAGFGDGEDTGRAAPSAAPVRTGIAGLHHSLIHQVVKVAANGRRCQSEALPQRGRRDRTVFQNEPRHPRAGTGLGPPLRTDGHPGRAGIGAPVYSSFAAHLFHNISVA</sequence>
<reference evidence="2 3" key="1">
    <citation type="journal article" date="2019" name="Int. J. Syst. Evol. Microbiol.">
        <title>The Global Catalogue of Microorganisms (GCM) 10K type strain sequencing project: providing services to taxonomists for standard genome sequencing and annotation.</title>
        <authorList>
            <consortium name="The Broad Institute Genomics Platform"/>
            <consortium name="The Broad Institute Genome Sequencing Center for Infectious Disease"/>
            <person name="Wu L."/>
            <person name="Ma J."/>
        </authorList>
    </citation>
    <scope>NUCLEOTIDE SEQUENCE [LARGE SCALE GENOMIC DNA]</scope>
    <source>
        <strain evidence="2 3">JCM 15313</strain>
    </source>
</reference>
<evidence type="ECO:0000313" key="2">
    <source>
        <dbReference type="EMBL" id="GAA1987645.1"/>
    </source>
</evidence>
<accession>A0ABN2SJ48</accession>
<name>A0ABN2SJ48_9ACTN</name>